<accession>A0A813VMT2</accession>
<evidence type="ECO:0000313" key="4">
    <source>
        <dbReference type="Proteomes" id="UP000663879"/>
    </source>
</evidence>
<protein>
    <recommendedName>
        <fullName evidence="2">SH2 domain-containing protein</fullName>
    </recommendedName>
</protein>
<dbReference type="InterPro" id="IPR036860">
    <property type="entry name" value="SH2_dom_sf"/>
</dbReference>
<keyword evidence="4" id="KW-1185">Reference proteome</keyword>
<dbReference type="InterPro" id="IPR000980">
    <property type="entry name" value="SH2"/>
</dbReference>
<organism evidence="3 4">
    <name type="scientific">Brachionus calyciflorus</name>
    <dbReference type="NCBI Taxonomy" id="104777"/>
    <lineage>
        <taxon>Eukaryota</taxon>
        <taxon>Metazoa</taxon>
        <taxon>Spiralia</taxon>
        <taxon>Gnathifera</taxon>
        <taxon>Rotifera</taxon>
        <taxon>Eurotatoria</taxon>
        <taxon>Monogononta</taxon>
        <taxon>Pseudotrocha</taxon>
        <taxon>Ploima</taxon>
        <taxon>Brachionidae</taxon>
        <taxon>Brachionus</taxon>
    </lineage>
</organism>
<evidence type="ECO:0000259" key="2">
    <source>
        <dbReference type="PROSITE" id="PS50001"/>
    </source>
</evidence>
<feature type="domain" description="SH2" evidence="2">
    <location>
        <begin position="206"/>
        <end position="287"/>
    </location>
</feature>
<reference evidence="3" key="1">
    <citation type="submission" date="2021-02" db="EMBL/GenBank/DDBJ databases">
        <authorList>
            <person name="Nowell W R."/>
        </authorList>
    </citation>
    <scope>NUCLEOTIDE SEQUENCE</scope>
    <source>
        <strain evidence="3">Ploen Becks lab</strain>
    </source>
</reference>
<dbReference type="Gene3D" id="3.30.505.10">
    <property type="entry name" value="SH2 domain"/>
    <property type="match status" value="1"/>
</dbReference>
<comment type="caution">
    <text evidence="3">The sequence shown here is derived from an EMBL/GenBank/DDBJ whole genome shotgun (WGS) entry which is preliminary data.</text>
</comment>
<dbReference type="OrthoDB" id="10013007at2759"/>
<dbReference type="Pfam" id="PF00017">
    <property type="entry name" value="SH2"/>
    <property type="match status" value="1"/>
</dbReference>
<evidence type="ECO:0000313" key="3">
    <source>
        <dbReference type="EMBL" id="CAF0842944.1"/>
    </source>
</evidence>
<proteinExistence type="predicted"/>
<dbReference type="PANTHER" id="PTHR15832:SF2">
    <property type="entry name" value="SH2 DOMAIN-CONTAINING PROTEIN"/>
    <property type="match status" value="1"/>
</dbReference>
<evidence type="ECO:0000256" key="1">
    <source>
        <dbReference type="PROSITE-ProRule" id="PRU00191"/>
    </source>
</evidence>
<dbReference type="PANTHER" id="PTHR15832">
    <property type="entry name" value="SHC (SRC HOMOLOGY DOMAIN C-TERMINAL) ADAPTOR HOMOLOG"/>
    <property type="match status" value="1"/>
</dbReference>
<keyword evidence="1" id="KW-0727">SH2 domain</keyword>
<dbReference type="SUPFAM" id="SSF55550">
    <property type="entry name" value="SH2 domain"/>
    <property type="match status" value="1"/>
</dbReference>
<dbReference type="CDD" id="cd00173">
    <property type="entry name" value="SH2"/>
    <property type="match status" value="1"/>
</dbReference>
<dbReference type="PROSITE" id="PS50001">
    <property type="entry name" value="SH2"/>
    <property type="match status" value="1"/>
</dbReference>
<sequence>MNSFFGRIKLKQSNKNSKKSKVKSKIVNEDDIEHNYHIIDEDVNDKKLKYFTRLDRVESFEFINLNKQNHMDSKCVKYETSWEESTINLVNDFKANFIRSSNRFSLRENNSKSYQLHNNQNLNTHRSSYPPEIKTSHQLNNSLDFLNFDRQIMVKISFFNKKREDIERLLSGSLNDNDNKTMIDSSGNSFSSKDSLCDVESISEPWYQLHMSRENVLNYLIDQEIGSFIIRLSTSCKNCYALSIRVPYFANQNPVAHYLITKNTYGYKLKGVEKDFKSLKSLVTHYSVMQEILPVTLNLTKYRYEKSGYQVRNNSNCSHFKQSNFLMSHHHNIKNLSCLIK</sequence>
<name>A0A813VMT2_9BILA</name>
<dbReference type="SMART" id="SM00252">
    <property type="entry name" value="SH2"/>
    <property type="match status" value="1"/>
</dbReference>
<dbReference type="PRINTS" id="PR00401">
    <property type="entry name" value="SH2DOMAIN"/>
</dbReference>
<dbReference type="EMBL" id="CAJNOC010001188">
    <property type="protein sequence ID" value="CAF0842944.1"/>
    <property type="molecule type" value="Genomic_DNA"/>
</dbReference>
<dbReference type="Proteomes" id="UP000663879">
    <property type="component" value="Unassembled WGS sequence"/>
</dbReference>
<dbReference type="AlphaFoldDB" id="A0A813VMT2"/>
<gene>
    <name evidence="3" type="ORF">OXX778_LOCUS8551</name>
</gene>